<evidence type="ECO:0000256" key="6">
    <source>
        <dbReference type="ARBA" id="ARBA00022781"/>
    </source>
</evidence>
<keyword evidence="7 11" id="KW-1133">Transmembrane helix</keyword>
<dbReference type="FunCoup" id="A0A259TVX2">
    <property type="interactions" value="320"/>
</dbReference>
<dbReference type="EMBL" id="MQWB01000001">
    <property type="protein sequence ID" value="OZC01883.1"/>
    <property type="molecule type" value="Genomic_DNA"/>
</dbReference>
<feature type="transmembrane region" description="Helical" evidence="11">
    <location>
        <begin position="209"/>
        <end position="233"/>
    </location>
</feature>
<dbReference type="NCBIfam" id="TIGR01131">
    <property type="entry name" value="ATP_synt_6_or_A"/>
    <property type="match status" value="1"/>
</dbReference>
<dbReference type="CDD" id="cd00310">
    <property type="entry name" value="ATP-synt_Fo_a_6"/>
    <property type="match status" value="1"/>
</dbReference>
<feature type="transmembrane region" description="Helical" evidence="11">
    <location>
        <begin position="351"/>
        <end position="370"/>
    </location>
</feature>
<dbReference type="AlphaFoldDB" id="A0A259TVX2"/>
<name>A0A259TVX2_9BACT</name>
<comment type="function">
    <text evidence="11 12">Key component of the proton channel; it plays a direct role in the translocation of protons across the membrane.</text>
</comment>
<evidence type="ECO:0000313" key="15">
    <source>
        <dbReference type="Proteomes" id="UP000216446"/>
    </source>
</evidence>
<evidence type="ECO:0000256" key="3">
    <source>
        <dbReference type="ARBA" id="ARBA00022448"/>
    </source>
</evidence>
<evidence type="ECO:0000256" key="9">
    <source>
        <dbReference type="ARBA" id="ARBA00023136"/>
    </source>
</evidence>
<dbReference type="OrthoDB" id="9809130at2"/>
<comment type="subcellular location">
    <subcellularLocation>
        <location evidence="11 12">Cell membrane</location>
        <topology evidence="11 12">Multi-pass membrane protein</topology>
    </subcellularLocation>
    <subcellularLocation>
        <location evidence="1">Membrane</location>
        <topology evidence="1">Multi-pass membrane protein</topology>
    </subcellularLocation>
</comment>
<dbReference type="InterPro" id="IPR000568">
    <property type="entry name" value="ATP_synth_F0_asu"/>
</dbReference>
<protein>
    <recommendedName>
        <fullName evidence="11 12">ATP synthase subunit a</fullName>
    </recommendedName>
    <alternativeName>
        <fullName evidence="11">ATP synthase F0 sector subunit a</fullName>
    </alternativeName>
    <alternativeName>
        <fullName evidence="11">F-ATPase subunit 6</fullName>
    </alternativeName>
</protein>
<dbReference type="Pfam" id="PF00119">
    <property type="entry name" value="ATP-synt_A"/>
    <property type="match status" value="1"/>
</dbReference>
<dbReference type="HAMAP" id="MF_01393">
    <property type="entry name" value="ATP_synth_a_bact"/>
    <property type="match status" value="1"/>
</dbReference>
<dbReference type="InParanoid" id="A0A259TVX2"/>
<evidence type="ECO:0000256" key="7">
    <source>
        <dbReference type="ARBA" id="ARBA00022989"/>
    </source>
</evidence>
<evidence type="ECO:0000256" key="5">
    <source>
        <dbReference type="ARBA" id="ARBA00022692"/>
    </source>
</evidence>
<keyword evidence="5 11" id="KW-0812">Transmembrane</keyword>
<dbReference type="PANTHER" id="PTHR11410:SF0">
    <property type="entry name" value="ATP SYNTHASE SUBUNIT A"/>
    <property type="match status" value="1"/>
</dbReference>
<keyword evidence="13" id="KW-0732">Signal</keyword>
<evidence type="ECO:0000256" key="2">
    <source>
        <dbReference type="ARBA" id="ARBA00006810"/>
    </source>
</evidence>
<keyword evidence="4 11" id="KW-0138">CF(0)</keyword>
<dbReference type="InterPro" id="IPR045083">
    <property type="entry name" value="ATP_synth_F0_asu_bact/mt"/>
</dbReference>
<dbReference type="GO" id="GO:0046933">
    <property type="term" value="F:proton-transporting ATP synthase activity, rotational mechanism"/>
    <property type="evidence" value="ECO:0007669"/>
    <property type="project" value="UniProtKB-UniRule"/>
</dbReference>
<feature type="chain" id="PRO_5012333602" description="ATP synthase subunit a" evidence="13">
    <location>
        <begin position="20"/>
        <end position="414"/>
    </location>
</feature>
<feature type="transmembrane region" description="Helical" evidence="11">
    <location>
        <begin position="294"/>
        <end position="319"/>
    </location>
</feature>
<gene>
    <name evidence="11" type="primary">atpB</name>
    <name evidence="14" type="ORF">BSZ36_02095</name>
</gene>
<evidence type="ECO:0000256" key="13">
    <source>
        <dbReference type="SAM" id="SignalP"/>
    </source>
</evidence>
<dbReference type="SUPFAM" id="SSF81336">
    <property type="entry name" value="F1F0 ATP synthase subunit A"/>
    <property type="match status" value="1"/>
</dbReference>
<dbReference type="PRINTS" id="PR00123">
    <property type="entry name" value="ATPASEA"/>
</dbReference>
<dbReference type="Proteomes" id="UP000216446">
    <property type="component" value="Unassembled WGS sequence"/>
</dbReference>
<accession>A0A259TVX2</accession>
<sequence>MRLALAFLFALALVPAASAAGDEEDFDAVHHTADGNYLDFLPIGKVELPRLFVVRDASGSLGVRFFGSSTAAVASGEFEIESHGGAAHGEEEHVGDAGHEESPVEDVADESLVELGVIEDSAAPYDAHLVATGGSDVVVDLSPTRHLVFVFLAIGVLCLLFLPMAGKYKKGIGRDTAPRGLLQNMLETVIIYVRDEIARPNLGEKTSKYLPYLLTVFFFILICNLLGLVPFGATATANISITVVLAVFTFIVTQLAGTKDYWGHIFNPPGVPLALKPILIPIEFIGIFTKPFALAIRLFANLTAGHLVILNLIGIIFIISKTFGTGAGIGTGVAATFMVLFVYALEVLVAFIQAYVFTILSALFIGMASAEHEHDHDHAEDHGLTNHDVAVAKANGTAPHKLHERTVGTEATFA</sequence>
<reference evidence="14 15" key="1">
    <citation type="submission" date="2016-11" db="EMBL/GenBank/DDBJ databases">
        <title>Study of marine rhodopsin-containing bacteria.</title>
        <authorList>
            <person name="Yoshizawa S."/>
            <person name="Kumagai Y."/>
            <person name="Kogure K."/>
        </authorList>
    </citation>
    <scope>NUCLEOTIDE SEQUENCE [LARGE SCALE GENOMIC DNA]</scope>
    <source>
        <strain evidence="14 15">SG-29</strain>
    </source>
</reference>
<keyword evidence="10 11" id="KW-0066">ATP synthesis</keyword>
<feature type="signal peptide" evidence="13">
    <location>
        <begin position="1"/>
        <end position="19"/>
    </location>
</feature>
<keyword evidence="3 11" id="KW-0813">Transport</keyword>
<keyword evidence="6 11" id="KW-0375">Hydrogen ion transport</keyword>
<dbReference type="RefSeq" id="WP_094545504.1">
    <property type="nucleotide sequence ID" value="NZ_MQWB01000001.1"/>
</dbReference>
<keyword evidence="9 11" id="KW-0472">Membrane</keyword>
<evidence type="ECO:0000256" key="10">
    <source>
        <dbReference type="ARBA" id="ARBA00023310"/>
    </source>
</evidence>
<keyword evidence="11" id="KW-1003">Cell membrane</keyword>
<dbReference type="PROSITE" id="PS00449">
    <property type="entry name" value="ATPASE_A"/>
    <property type="match status" value="1"/>
</dbReference>
<proteinExistence type="inferred from homology"/>
<evidence type="ECO:0000313" key="14">
    <source>
        <dbReference type="EMBL" id="OZC01883.1"/>
    </source>
</evidence>
<dbReference type="PANTHER" id="PTHR11410">
    <property type="entry name" value="ATP SYNTHASE SUBUNIT A"/>
    <property type="match status" value="1"/>
</dbReference>
<feature type="transmembrane region" description="Helical" evidence="11">
    <location>
        <begin position="147"/>
        <end position="165"/>
    </location>
</feature>
<dbReference type="InterPro" id="IPR035908">
    <property type="entry name" value="F0_ATP_A_sf"/>
</dbReference>
<dbReference type="Gene3D" id="1.20.120.220">
    <property type="entry name" value="ATP synthase, F0 complex, subunit A"/>
    <property type="match status" value="1"/>
</dbReference>
<dbReference type="GO" id="GO:0005886">
    <property type="term" value="C:plasma membrane"/>
    <property type="evidence" value="ECO:0007669"/>
    <property type="project" value="UniProtKB-SubCell"/>
</dbReference>
<evidence type="ECO:0000256" key="11">
    <source>
        <dbReference type="HAMAP-Rule" id="MF_01393"/>
    </source>
</evidence>
<evidence type="ECO:0000256" key="8">
    <source>
        <dbReference type="ARBA" id="ARBA00023065"/>
    </source>
</evidence>
<comment type="similarity">
    <text evidence="2 11 12">Belongs to the ATPase A chain family.</text>
</comment>
<comment type="caution">
    <text evidence="14">The sequence shown here is derived from an EMBL/GenBank/DDBJ whole genome shotgun (WGS) entry which is preliminary data.</text>
</comment>
<evidence type="ECO:0000256" key="12">
    <source>
        <dbReference type="RuleBase" id="RU000483"/>
    </source>
</evidence>
<dbReference type="GO" id="GO:0045259">
    <property type="term" value="C:proton-transporting ATP synthase complex"/>
    <property type="evidence" value="ECO:0007669"/>
    <property type="project" value="UniProtKB-KW"/>
</dbReference>
<organism evidence="14 15">
    <name type="scientific">Rubricoccus marinus</name>
    <dbReference type="NCBI Taxonomy" id="716817"/>
    <lineage>
        <taxon>Bacteria</taxon>
        <taxon>Pseudomonadati</taxon>
        <taxon>Rhodothermota</taxon>
        <taxon>Rhodothermia</taxon>
        <taxon>Rhodothermales</taxon>
        <taxon>Rubricoccaceae</taxon>
        <taxon>Rubricoccus</taxon>
    </lineage>
</organism>
<keyword evidence="8 11" id="KW-0406">Ion transport</keyword>
<feature type="transmembrane region" description="Helical" evidence="11">
    <location>
        <begin position="239"/>
        <end position="258"/>
    </location>
</feature>
<evidence type="ECO:0000256" key="1">
    <source>
        <dbReference type="ARBA" id="ARBA00004141"/>
    </source>
</evidence>
<dbReference type="InterPro" id="IPR023011">
    <property type="entry name" value="ATP_synth_F0_asu_AS"/>
</dbReference>
<evidence type="ECO:0000256" key="4">
    <source>
        <dbReference type="ARBA" id="ARBA00022547"/>
    </source>
</evidence>
<keyword evidence="15" id="KW-1185">Reference proteome</keyword>